<organism evidence="6 7">
    <name type="scientific">Seiridium unicorne</name>
    <dbReference type="NCBI Taxonomy" id="138068"/>
    <lineage>
        <taxon>Eukaryota</taxon>
        <taxon>Fungi</taxon>
        <taxon>Dikarya</taxon>
        <taxon>Ascomycota</taxon>
        <taxon>Pezizomycotina</taxon>
        <taxon>Sordariomycetes</taxon>
        <taxon>Xylariomycetidae</taxon>
        <taxon>Amphisphaeriales</taxon>
        <taxon>Sporocadaceae</taxon>
        <taxon>Seiridium</taxon>
    </lineage>
</organism>
<evidence type="ECO:0000256" key="2">
    <source>
        <dbReference type="ARBA" id="ARBA00022723"/>
    </source>
</evidence>
<comment type="subcellular location">
    <subcellularLocation>
        <location evidence="1">Nucleus</location>
    </subcellularLocation>
</comment>
<dbReference type="PANTHER" id="PTHR12056">
    <property type="entry name" value="DNA-DIRECTED RNA POLYMERASES I, II, AND III"/>
    <property type="match status" value="1"/>
</dbReference>
<comment type="caution">
    <text evidence="6">The sequence shown here is derived from an EMBL/GenBank/DDBJ whole genome shotgun (WGS) entry which is preliminary data.</text>
</comment>
<keyword evidence="4" id="KW-0539">Nucleus</keyword>
<dbReference type="EMBL" id="JARVKF010000157">
    <property type="protein sequence ID" value="KAK9421860.1"/>
    <property type="molecule type" value="Genomic_DNA"/>
</dbReference>
<gene>
    <name evidence="6" type="ORF">SUNI508_05461</name>
</gene>
<dbReference type="GO" id="GO:0000428">
    <property type="term" value="C:DNA-directed RNA polymerase complex"/>
    <property type="evidence" value="ECO:0007669"/>
    <property type="project" value="UniProtKB-KW"/>
</dbReference>
<dbReference type="InterPro" id="IPR029040">
    <property type="entry name" value="RPABC4/Spt4"/>
</dbReference>
<keyword evidence="3" id="KW-0862">Zinc</keyword>
<dbReference type="PANTHER" id="PTHR12056:SF2">
    <property type="entry name" value="GEO11084P1"/>
    <property type="match status" value="1"/>
</dbReference>
<proteinExistence type="inferred from homology"/>
<reference evidence="6 7" key="1">
    <citation type="journal article" date="2024" name="J. Plant Pathol.">
        <title>Sequence and assembly of the genome of Seiridium unicorne, isolate CBS 538.82, causal agent of cypress canker disease.</title>
        <authorList>
            <person name="Scali E."/>
            <person name="Rocca G.D."/>
            <person name="Danti R."/>
            <person name="Garbelotto M."/>
            <person name="Barberini S."/>
            <person name="Baroncelli R."/>
            <person name="Emiliani G."/>
        </authorList>
    </citation>
    <scope>NUCLEOTIDE SEQUENCE [LARGE SCALE GENOMIC DNA]</scope>
    <source>
        <strain evidence="6 7">BM-138-508</strain>
    </source>
</reference>
<evidence type="ECO:0000256" key="4">
    <source>
        <dbReference type="ARBA" id="ARBA00023242"/>
    </source>
</evidence>
<evidence type="ECO:0000256" key="5">
    <source>
        <dbReference type="ARBA" id="ARBA00025770"/>
    </source>
</evidence>
<dbReference type="InterPro" id="IPR006591">
    <property type="entry name" value="RNAP_P/RPABC4"/>
</dbReference>
<accession>A0ABR2V5W2</accession>
<sequence length="148" mass="16329">MSPTTRDRAAHKILPHEHVHRPNFFEVRPFQRQNLLGPAHLSTAAVPNTKPHSRILQSLYTNADMSRESYQIPTQGSSAPGAGNSAVASHAMAGEGLPMLYICGDCGTKFPLKRGDTIRCIECGCRVLYKERTKSSRRGDGQPLMDKQ</sequence>
<dbReference type="InterPro" id="IPR039747">
    <property type="entry name" value="RPABC4"/>
</dbReference>
<keyword evidence="6" id="KW-0240">DNA-directed RNA polymerase</keyword>
<dbReference type="Proteomes" id="UP001408356">
    <property type="component" value="Unassembled WGS sequence"/>
</dbReference>
<keyword evidence="7" id="KW-1185">Reference proteome</keyword>
<evidence type="ECO:0000256" key="3">
    <source>
        <dbReference type="ARBA" id="ARBA00022833"/>
    </source>
</evidence>
<evidence type="ECO:0000256" key="1">
    <source>
        <dbReference type="ARBA" id="ARBA00004123"/>
    </source>
</evidence>
<evidence type="ECO:0000313" key="6">
    <source>
        <dbReference type="EMBL" id="KAK9421860.1"/>
    </source>
</evidence>
<comment type="similarity">
    <text evidence="5">Belongs to the archaeal Rpo12/eukaryotic RPC10 RNA polymerase subunit family.</text>
</comment>
<dbReference type="Pfam" id="PF03604">
    <property type="entry name" value="Zn_ribbon_RPAB4"/>
    <property type="match status" value="1"/>
</dbReference>
<evidence type="ECO:0000313" key="7">
    <source>
        <dbReference type="Proteomes" id="UP001408356"/>
    </source>
</evidence>
<dbReference type="Gene3D" id="2.20.28.30">
    <property type="entry name" value="RNA polymerase ii, chain L"/>
    <property type="match status" value="1"/>
</dbReference>
<keyword evidence="6" id="KW-0804">Transcription</keyword>
<name>A0ABR2V5W2_9PEZI</name>
<protein>
    <submittedName>
        <fullName evidence="6">DNA-directed RNA polymerases I</fullName>
    </submittedName>
</protein>
<dbReference type="SMART" id="SM00659">
    <property type="entry name" value="RPOLCX"/>
    <property type="match status" value="1"/>
</dbReference>
<dbReference type="SUPFAM" id="SSF63393">
    <property type="entry name" value="RNA polymerase subunits"/>
    <property type="match status" value="1"/>
</dbReference>
<keyword evidence="2" id="KW-0479">Metal-binding</keyword>